<evidence type="ECO:0008006" key="3">
    <source>
        <dbReference type="Google" id="ProtNLM"/>
    </source>
</evidence>
<dbReference type="RefSeq" id="WP_179242163.1">
    <property type="nucleotide sequence ID" value="NZ_CP058595.1"/>
</dbReference>
<sequence>MKKIFLFSFVQIITSGFYLAHGQEKSLDLLENVHLHLNKTVFSQGERLWFAAYVQDQKAKLPSSKTTNLHVGLFDLKGEVVKRKIYHVESGISHGDFAIDSTFTNSDYMLIAWTNYSQNYKELQPYRQKIKILNQVDKDKTSEKSKGYKLNVYPEGGRLIKNAFNLVAIQLQDGLGNGIFQDSLCLVTDKGKIVQNKITTSKQGYGRIGFVVEDGKEYYLRFGNENNQLLTQKLPQAVSDRLGIQLYNTLDENILINFIGSKKFFKDSEHKVYTLVIFQNENLFTGKYVVNGEVQSLRIDRNMMPYGINTIVLLDDKLMPVTHRMFFNYRQDDARDMPLEIGHAIDGDSLILNINTKSKTIKSASLSLSILPTESKAYNPNNSLTSSFLLSPYFKKEMNGLKYYMYDDNKQLRYELDTRLIFEGWGRYHWDSTKQRGIQVQFMMENGFQVTGKIIDADLTKEKQIYVTTGDNKAFAYGDLKNDKTFNLNMPLYANDSIGITLLGNKGKLRKAKIETNFTYVIPKIIFDPLQYSCSNQDIEPVPEEDIDMTQNNIFGKGIIALDEVSVSEKSLKDDKILVSPYSELKMIDDEDIQKTPSLLAYLTKQGIKPVYVDGVMYFQSNRMINPIKPPHYEYYSVSVDGRPTDPGEVVSMPLSSIRAIVVTKASMGFSSGTNFFIGIQLREGFYVAPEKRDKFVKFLIKKGFSRPQEYFDPGYDLDTKLFSYFGAIDWRPRVILSNEKPTSISIPLHKKDKVVLYVEGMGIDGSLISTSKVIELPTE</sequence>
<evidence type="ECO:0000313" key="1">
    <source>
        <dbReference type="EMBL" id="QLG45876.1"/>
    </source>
</evidence>
<name>A0A7H9AR38_9FLAO</name>
<proteinExistence type="predicted"/>
<gene>
    <name evidence="1" type="ORF">HYG79_11130</name>
</gene>
<reference evidence="1 2" key="1">
    <citation type="journal article" date="2006" name="Int. J. Syst. Evol. Microbiol.">
        <title>Costertonia aggregata gen. nov., sp. nov., a mesophilic marine bacterium of the family Flavobacteriaceae, isolated from a mature biofilm.</title>
        <authorList>
            <person name="Kwon K.K."/>
            <person name="Lee Y.K."/>
            <person name="Lee H.K."/>
        </authorList>
    </citation>
    <scope>NUCLEOTIDE SEQUENCE [LARGE SCALE GENOMIC DNA]</scope>
    <source>
        <strain evidence="1 2">KCCM 42265</strain>
    </source>
</reference>
<protein>
    <recommendedName>
        <fullName evidence="3">Plug domain-containing protein</fullName>
    </recommendedName>
</protein>
<dbReference type="EMBL" id="CP058595">
    <property type="protein sequence ID" value="QLG45876.1"/>
    <property type="molecule type" value="Genomic_DNA"/>
</dbReference>
<evidence type="ECO:0000313" key="2">
    <source>
        <dbReference type="Proteomes" id="UP000509302"/>
    </source>
</evidence>
<keyword evidence="2" id="KW-1185">Reference proteome</keyword>
<dbReference type="Proteomes" id="UP000509302">
    <property type="component" value="Chromosome"/>
</dbReference>
<accession>A0A7H9AR38</accession>
<dbReference type="KEGG" id="cagg:HYG79_11130"/>
<organism evidence="1 2">
    <name type="scientific">Costertonia aggregata</name>
    <dbReference type="NCBI Taxonomy" id="343403"/>
    <lineage>
        <taxon>Bacteria</taxon>
        <taxon>Pseudomonadati</taxon>
        <taxon>Bacteroidota</taxon>
        <taxon>Flavobacteriia</taxon>
        <taxon>Flavobacteriales</taxon>
        <taxon>Flavobacteriaceae</taxon>
        <taxon>Costertonia</taxon>
    </lineage>
</organism>
<dbReference type="AlphaFoldDB" id="A0A7H9AR38"/>